<keyword evidence="2" id="KW-0378">Hydrolase</keyword>
<dbReference type="InterPro" id="IPR014001">
    <property type="entry name" value="Helicase_ATP-bd"/>
</dbReference>
<dbReference type="Pfam" id="PF00176">
    <property type="entry name" value="SNF2-rel_dom"/>
    <property type="match status" value="1"/>
</dbReference>
<keyword evidence="1" id="KW-0547">Nucleotide-binding</keyword>
<dbReference type="Pfam" id="PF00271">
    <property type="entry name" value="Helicase_C"/>
    <property type="match status" value="1"/>
</dbReference>
<keyword evidence="3 8" id="KW-0347">Helicase</keyword>
<feature type="domain" description="Helicase C-terminal" evidence="7">
    <location>
        <begin position="500"/>
        <end position="653"/>
    </location>
</feature>
<dbReference type="RefSeq" id="WP_214396074.1">
    <property type="nucleotide sequence ID" value="NZ_JAHBOM010000035.1"/>
</dbReference>
<comment type="caution">
    <text evidence="8">The sequence shown here is derived from an EMBL/GenBank/DDBJ whole genome shotgun (WGS) entry which is preliminary data.</text>
</comment>
<keyword evidence="4" id="KW-0067">ATP-binding</keyword>
<dbReference type="SUPFAM" id="SSF52540">
    <property type="entry name" value="P-loop containing nucleoside triphosphate hydrolases"/>
    <property type="match status" value="2"/>
</dbReference>
<dbReference type="PROSITE" id="PS51194">
    <property type="entry name" value="HELICASE_CTER"/>
    <property type="match status" value="1"/>
</dbReference>
<proteinExistence type="predicted"/>
<evidence type="ECO:0000256" key="1">
    <source>
        <dbReference type="ARBA" id="ARBA00022741"/>
    </source>
</evidence>
<accession>A0ABS6HWN9</accession>
<dbReference type="InterPro" id="IPR000330">
    <property type="entry name" value="SNF2_N"/>
</dbReference>
<evidence type="ECO:0000259" key="6">
    <source>
        <dbReference type="PROSITE" id="PS51192"/>
    </source>
</evidence>
<sequence length="2146" mass="237052">MIEKPITHQLLETGELALTEREAQALSLPEHSTTITLELEDDEFHAQWSGRGRHLTGDMLAERLQDYGQEGGLLRLSLVNQVYRLTLLEPGSKLTDRPKPPRPPVNVSKPKPKTKVERRRTVDRQFHADTEYDWGTGPNNTIGFLKDARALLGEQLKAAGFDPFELVELRLQGEELATLDDFEELLAVDVANVDRMPHQEAVARHALSRLRGRAVLADEVGLGKTVEAGLAIKELTLRGLAKRVLILCPAPLRDQWREEMSHKFDLDFDVAYRGADVRKQDKLILSLTLGRSAAEKLTKTPWDIVILDEAHRAAGEGARKTRELITSLTTACRYAFFLTATPVQNNLLELYRLVELLRPGTFTSVHAFKRQFMMSHDPRTPNDPAALRRLISSAMIRTTRAQAGVDRVKRVAVDVPVDLGTRERELYALATELLRNVMRDPGDTMRRRSLALRLTASPFAMGTTAFRMAEKHSNPRVQEVLNEIGHLAMDIQRSAREDAAIDITRKWLREHGRVLIFTQHTDSVTGLLKRMEIEGLTACSFHGSMSAGERAKTIAAFRSGDAPIMISTDAGAEGQNLQFCNCVLNFDLPWNPMRIEQRIGRVDRLTQPKDQVFVANLYARQTIDESVYRLLAEKLKMFELLFGQVTTILGELDDSKSATFESRVLEALFADNDSKMNGLLSQLGTELAHARERASNLIAADSNMSNWMAEAFEHRKNLTKAGATELMPEVSERARIRQRRVQTWARDVLKALNAEILHDTGEGDGAFITAQFDEEFEEELGGRTVMHLAFDRYGLEHHPDAELCAVGSPVFDELLRLLRMRGDMHAAVPVVPDEIGPSPYRHAPFMKLVRRSLVPSGSWSGHATFRATVGEAETSEHLITADINGHHQQRLPRRPLLDGESLPAAFDTAAKVIESFEKSAASQLEALRRERAEQVEAEQAFELERITNGYRAQIAEAHPDDRARLRRALNSEERRLTRRPDIRARAKLLALVLDEDDWLVSETWEGPNGSEGTLTYEWGLSEPPIIESDYSDEPIRVLAMCCASHWVDESETTHCQSCDRVLCEACGDEAIFADCPLCGMSTCGACRKETKGLCHPCASPQRAPELDEEYAVAWKLNSGTTLFVGQRVAELVRPGGWSTTLVLDEDLTDTARARMRSYAKQHSLPLDSGLVLRDLTARRDQDDPNRVRLTSTEHVAVELSIADTATPTIDASAIRDLPDSGEVTVSTECEFHADDLLAKLRRQEPPTPPPAVLLTRRSTFDDIYLESMGLLQELSAVTDDGAIEISDLRSADLEWLEPSTDNARIASAELAGVRVSLYRRNEAVLIVATKVQGSWEKRWIACPEKLSAAHQLGCFDYLFSIGMPGGRLGKRADEARTIVAPFPTPHECELDTRDIRPVSELVELDSSSQLIEADEISMEALGIKPDVAGAKQMLAVPSELSAALLARAERSFTTALWTGLEVTETWRGHGTATHTYRTFDGEPVYPKLDDIGIRGTDFGVCRDGHFYAAEAAALCGACQTWACRACDDVEHQASVSCPSCTTSVCRRCLSADHLVPTDRCLLCGDHACADCGRDPHVHACPTCDRPICAGCRVDETCPACAELRAATDTELESLPAVLATSGVSALIGADSDATVVLLCRGETFERALVRNDSVIEWIAFGRNEIDSPYRLRLAASLSLRQQVKPQTAALRPETVFTEPHLVVESERSYHVSWSVPALEVSGRSAAQFDAPDGDLPTPVSSEFPALSRVPEPVTTAGPALARIFETMEQPRTVDMIVRWERFGHDLAITPKGMCDLVFGEAEDRISVFGWDTPNEGYPRWVADSWNPAPTVRRHADTDGAAAVIVNVASLLALGVRVGGQETWYSITSSENAAAATTLSRWMGLGDADKVSVFTDPRKVKLSTVANATETMRDVRPIGSTKVGALTHSDSSREALSAWLPDAEIKLPELHELPHQVSTALKHAAGGLPPRTDLQIGARIQQRVTVESGQQWSFDRTLAAGQADARWVSSISGDLLNSGVIDREGHFGIECPPCLYCGGRTCSVCVQGIVACDCCGVPICKRCVGEPRDSLYLCPACLSMRPPTRTEARQHGRLLSTRRMLIGIDDVHTVVVEQSKNQWARRDGDTKHPVANPSAANYLNERLVHDG</sequence>
<evidence type="ECO:0000256" key="5">
    <source>
        <dbReference type="SAM" id="MobiDB-lite"/>
    </source>
</evidence>
<dbReference type="InterPro" id="IPR038718">
    <property type="entry name" value="SNF2-like_sf"/>
</dbReference>
<dbReference type="PROSITE" id="PS51192">
    <property type="entry name" value="HELICASE_ATP_BIND_1"/>
    <property type="match status" value="1"/>
</dbReference>
<dbReference type="EMBL" id="JAHBOM010000035">
    <property type="protein sequence ID" value="MBU8827083.1"/>
    <property type="molecule type" value="Genomic_DNA"/>
</dbReference>
<evidence type="ECO:0000256" key="3">
    <source>
        <dbReference type="ARBA" id="ARBA00022806"/>
    </source>
</evidence>
<dbReference type="CDD" id="cd18793">
    <property type="entry name" value="SF2_C_SNF"/>
    <property type="match status" value="1"/>
</dbReference>
<feature type="region of interest" description="Disordered" evidence="5">
    <location>
        <begin position="91"/>
        <end position="119"/>
    </location>
</feature>
<dbReference type="SMART" id="SM00490">
    <property type="entry name" value="HELICc"/>
    <property type="match status" value="1"/>
</dbReference>
<dbReference type="InterPro" id="IPR057342">
    <property type="entry name" value="DEXDc_RapA"/>
</dbReference>
<evidence type="ECO:0000259" key="7">
    <source>
        <dbReference type="PROSITE" id="PS51194"/>
    </source>
</evidence>
<gene>
    <name evidence="8" type="ORF">KL859_29940</name>
</gene>
<evidence type="ECO:0000256" key="4">
    <source>
        <dbReference type="ARBA" id="ARBA00022840"/>
    </source>
</evidence>
<name>A0ABS6HWN9_MYCGD</name>
<dbReference type="InterPro" id="IPR027417">
    <property type="entry name" value="P-loop_NTPase"/>
</dbReference>
<dbReference type="Gene3D" id="3.40.50.300">
    <property type="entry name" value="P-loop containing nucleotide triphosphate hydrolases"/>
    <property type="match status" value="1"/>
</dbReference>
<dbReference type="SMART" id="SM00487">
    <property type="entry name" value="DEXDc"/>
    <property type="match status" value="1"/>
</dbReference>
<reference evidence="8 9" key="1">
    <citation type="submission" date="2021-05" db="EMBL/GenBank/DDBJ databases">
        <title>Draft Genome Sequences of Clinical Respiratory Isolates of Mycobacterium goodii Recovered in Ireland.</title>
        <authorList>
            <person name="Flanagan P.R."/>
            <person name="Mok S."/>
            <person name="Roycroft E."/>
            <person name="Rogers T.R."/>
            <person name="Fitzgibbon M."/>
        </authorList>
    </citation>
    <scope>NUCLEOTIDE SEQUENCE [LARGE SCALE GENOMIC DNA]</scope>
    <source>
        <strain evidence="8 9">14IE55</strain>
    </source>
</reference>
<evidence type="ECO:0000313" key="8">
    <source>
        <dbReference type="EMBL" id="MBU8827083.1"/>
    </source>
</evidence>
<dbReference type="PANTHER" id="PTHR45766:SF6">
    <property type="entry name" value="SWI_SNF-RELATED MATRIX-ASSOCIATED ACTIN-DEPENDENT REGULATOR OF CHROMATIN SUBFAMILY A-LIKE PROTEIN 1"/>
    <property type="match status" value="1"/>
</dbReference>
<dbReference type="GO" id="GO:0004386">
    <property type="term" value="F:helicase activity"/>
    <property type="evidence" value="ECO:0007669"/>
    <property type="project" value="UniProtKB-KW"/>
</dbReference>
<dbReference type="PANTHER" id="PTHR45766">
    <property type="entry name" value="DNA ANNEALING HELICASE AND ENDONUCLEASE ZRANB3 FAMILY MEMBER"/>
    <property type="match status" value="1"/>
</dbReference>
<organism evidence="8 9">
    <name type="scientific">Mycolicibacterium goodii</name>
    <name type="common">Mycobacterium goodii</name>
    <dbReference type="NCBI Taxonomy" id="134601"/>
    <lineage>
        <taxon>Bacteria</taxon>
        <taxon>Bacillati</taxon>
        <taxon>Actinomycetota</taxon>
        <taxon>Actinomycetes</taxon>
        <taxon>Mycobacteriales</taxon>
        <taxon>Mycobacteriaceae</taxon>
        <taxon>Mycolicibacterium</taxon>
    </lineage>
</organism>
<dbReference type="InterPro" id="IPR049730">
    <property type="entry name" value="SNF2/RAD54-like_C"/>
</dbReference>
<dbReference type="Proteomes" id="UP000696413">
    <property type="component" value="Unassembled WGS sequence"/>
</dbReference>
<feature type="domain" description="Helicase ATP-binding" evidence="6">
    <location>
        <begin position="205"/>
        <end position="360"/>
    </location>
</feature>
<keyword evidence="9" id="KW-1185">Reference proteome</keyword>
<evidence type="ECO:0000313" key="9">
    <source>
        <dbReference type="Proteomes" id="UP000696413"/>
    </source>
</evidence>
<dbReference type="CDD" id="cd18011">
    <property type="entry name" value="DEXDc_RapA"/>
    <property type="match status" value="1"/>
</dbReference>
<dbReference type="Gene3D" id="3.40.50.10810">
    <property type="entry name" value="Tandem AAA-ATPase domain"/>
    <property type="match status" value="1"/>
</dbReference>
<protein>
    <submittedName>
        <fullName evidence="8">DEAD/DEAH box helicase</fullName>
    </submittedName>
</protein>
<evidence type="ECO:0000256" key="2">
    <source>
        <dbReference type="ARBA" id="ARBA00022801"/>
    </source>
</evidence>
<dbReference type="InterPro" id="IPR001650">
    <property type="entry name" value="Helicase_C-like"/>
</dbReference>